<comment type="catalytic activity">
    <reaction evidence="1 9 10">
        <text>Release of an N-terminal pyroglutamyl group from a polypeptide, the second amino acid generally not being Pro.</text>
        <dbReference type="EC" id="3.4.19.3"/>
    </reaction>
</comment>
<comment type="similarity">
    <text evidence="4 9">Belongs to the peptidase C15 family.</text>
</comment>
<comment type="function">
    <text evidence="2 9">Removes 5-oxoproline from various penultimate amino acid residues except L-proline.</text>
</comment>
<evidence type="ECO:0000256" key="2">
    <source>
        <dbReference type="ARBA" id="ARBA00002280"/>
    </source>
</evidence>
<dbReference type="InterPro" id="IPR033693">
    <property type="entry name" value="PGPEP1_Glu_AS"/>
</dbReference>
<dbReference type="GO" id="GO:0016920">
    <property type="term" value="F:pyroglutamyl-peptidase activity"/>
    <property type="evidence" value="ECO:0007669"/>
    <property type="project" value="UniProtKB-EC"/>
</dbReference>
<dbReference type="PANTHER" id="PTHR23402">
    <property type="entry name" value="PROTEASE FAMILY C15 PYROGLUTAMYL-PEPTIDASE I-RELATED"/>
    <property type="match status" value="1"/>
</dbReference>
<evidence type="ECO:0000256" key="1">
    <source>
        <dbReference type="ARBA" id="ARBA00001770"/>
    </source>
</evidence>
<dbReference type="InterPro" id="IPR029762">
    <property type="entry name" value="PGP-I_bact-type"/>
</dbReference>
<dbReference type="EMBL" id="LBFC01000018">
    <property type="protein sequence ID" value="ONN27076.1"/>
    <property type="molecule type" value="Genomic_DNA"/>
</dbReference>
<feature type="active site" evidence="9">
    <location>
        <position position="165"/>
    </location>
</feature>
<dbReference type="SUPFAM" id="SSF53182">
    <property type="entry name" value="Pyrrolidone carboxyl peptidase (pyroglutamate aminopeptidase)"/>
    <property type="match status" value="1"/>
</dbReference>
<evidence type="ECO:0000256" key="10">
    <source>
        <dbReference type="PROSITE-ProRule" id="PRU10076"/>
    </source>
</evidence>
<dbReference type="Pfam" id="PF01470">
    <property type="entry name" value="Peptidase_C15"/>
    <property type="match status" value="1"/>
</dbReference>
<evidence type="ECO:0000256" key="11">
    <source>
        <dbReference type="PROSITE-ProRule" id="PRU10077"/>
    </source>
</evidence>
<dbReference type="Gene3D" id="3.40.630.20">
    <property type="entry name" value="Peptidase C15, pyroglutamyl peptidase I-like"/>
    <property type="match status" value="1"/>
</dbReference>
<organism evidence="12 13">
    <name type="scientific">Thermosipho affectus</name>
    <dbReference type="NCBI Taxonomy" id="660294"/>
    <lineage>
        <taxon>Bacteria</taxon>
        <taxon>Thermotogati</taxon>
        <taxon>Thermotogota</taxon>
        <taxon>Thermotogae</taxon>
        <taxon>Thermotogales</taxon>
        <taxon>Fervidobacteriaceae</taxon>
        <taxon>Thermosipho</taxon>
    </lineage>
</organism>
<dbReference type="PROSITE" id="PS01334">
    <property type="entry name" value="PYRASE_CYS"/>
    <property type="match status" value="1"/>
</dbReference>
<dbReference type="NCBIfam" id="NF009676">
    <property type="entry name" value="PRK13197.1"/>
    <property type="match status" value="1"/>
</dbReference>
<evidence type="ECO:0000256" key="6">
    <source>
        <dbReference type="ARBA" id="ARBA00022670"/>
    </source>
</evidence>
<dbReference type="RefSeq" id="WP_077198225.1">
    <property type="nucleotide sequence ID" value="NZ_LBFC01000018.1"/>
</dbReference>
<feature type="active site" evidence="9 11">
    <location>
        <position position="141"/>
    </location>
</feature>
<gene>
    <name evidence="9" type="primary">pcp</name>
    <name evidence="12" type="ORF">XJ44_04605</name>
</gene>
<evidence type="ECO:0000256" key="9">
    <source>
        <dbReference type="HAMAP-Rule" id="MF_00417"/>
    </source>
</evidence>
<keyword evidence="5 9" id="KW-0963">Cytoplasm</keyword>
<dbReference type="HAMAP" id="MF_00417">
    <property type="entry name" value="Pyrrolid_peptidase"/>
    <property type="match status" value="1"/>
</dbReference>
<keyword evidence="6 9" id="KW-0645">Protease</keyword>
<proteinExistence type="inferred from homology"/>
<accession>A0ABX3IGX3</accession>
<dbReference type="InterPro" id="IPR000816">
    <property type="entry name" value="Peptidase_C15"/>
</dbReference>
<dbReference type="NCBIfam" id="TIGR00504">
    <property type="entry name" value="pyro_pdase"/>
    <property type="match status" value="1"/>
</dbReference>
<keyword evidence="8 9" id="KW-0788">Thiol protease</keyword>
<evidence type="ECO:0000313" key="12">
    <source>
        <dbReference type="EMBL" id="ONN27076.1"/>
    </source>
</evidence>
<protein>
    <recommendedName>
        <fullName evidence="9">Pyrrolidone-carboxylate peptidase</fullName>
        <ecNumber evidence="9">3.4.19.3</ecNumber>
    </recommendedName>
    <alternativeName>
        <fullName evidence="9">5-oxoprolyl-peptidase</fullName>
    </alternativeName>
    <alternativeName>
        <fullName evidence="9">Pyroglutamyl-peptidase I</fullName>
        <shortName evidence="9">PGP-I</shortName>
        <shortName evidence="9">Pyrase</shortName>
    </alternativeName>
</protein>
<evidence type="ECO:0000256" key="4">
    <source>
        <dbReference type="ARBA" id="ARBA00006641"/>
    </source>
</evidence>
<reference evidence="12 13" key="1">
    <citation type="submission" date="2015-06" db="EMBL/GenBank/DDBJ databases">
        <title>Genome sequencing of Thermotogales isolates from hydrothermal vents.</title>
        <authorList>
            <person name="Haverkamp T.H."/>
            <person name="Kublanov I.V."/>
            <person name="Nesbo C.L."/>
        </authorList>
    </citation>
    <scope>NUCLEOTIDE SEQUENCE [LARGE SCALE GENOMIC DNA]</scope>
    <source>
        <strain evidence="13">ik275mar</strain>
    </source>
</reference>
<keyword evidence="13" id="KW-1185">Reference proteome</keyword>
<dbReference type="CDD" id="cd00501">
    <property type="entry name" value="Peptidase_C15"/>
    <property type="match status" value="1"/>
</dbReference>
<dbReference type="PIRSF" id="PIRSF015592">
    <property type="entry name" value="Prld-crbxl_pptds"/>
    <property type="match status" value="1"/>
</dbReference>
<dbReference type="EC" id="3.4.19.3" evidence="9"/>
<dbReference type="PRINTS" id="PR00706">
    <property type="entry name" value="PYROGLUPTASE"/>
</dbReference>
<sequence>MKVLITGFEPFNKEKINPSYEALKKLPGEIEGIKVVKAQVPTVFRKSIEEIERLIIREKPDIVICVGQAGGRSKITIERVAINIDDANIPDNMGNKPEDEKIFEDGENAYFSNLPIKHMIESIKKCNIPADISNSAGTYVCNHILYGLLYLINKKYPHIKGGFIHVPYAHEQVIEKKNVPSMSIDDIAKALYCAIKSLKVVL</sequence>
<dbReference type="PANTHER" id="PTHR23402:SF1">
    <property type="entry name" value="PYROGLUTAMYL-PEPTIDASE I"/>
    <property type="match status" value="1"/>
</dbReference>
<dbReference type="InterPro" id="IPR036440">
    <property type="entry name" value="Peptidase_C15-like_sf"/>
</dbReference>
<comment type="subunit">
    <text evidence="9">Homotetramer.</text>
</comment>
<comment type="subcellular location">
    <subcellularLocation>
        <location evidence="3 9">Cytoplasm</location>
    </subcellularLocation>
</comment>
<evidence type="ECO:0000313" key="13">
    <source>
        <dbReference type="Proteomes" id="UP000242616"/>
    </source>
</evidence>
<feature type="active site" evidence="9 10">
    <location>
        <position position="78"/>
    </location>
</feature>
<evidence type="ECO:0000256" key="3">
    <source>
        <dbReference type="ARBA" id="ARBA00004496"/>
    </source>
</evidence>
<comment type="caution">
    <text evidence="12">The sequence shown here is derived from an EMBL/GenBank/DDBJ whole genome shotgun (WGS) entry which is preliminary data.</text>
</comment>
<dbReference type="PROSITE" id="PS01333">
    <property type="entry name" value="PYRASE_GLU"/>
    <property type="match status" value="1"/>
</dbReference>
<dbReference type="InterPro" id="IPR016125">
    <property type="entry name" value="Peptidase_C15-like"/>
</dbReference>
<evidence type="ECO:0000256" key="5">
    <source>
        <dbReference type="ARBA" id="ARBA00022490"/>
    </source>
</evidence>
<name>A0ABX3IGX3_9BACT</name>
<evidence type="ECO:0000256" key="8">
    <source>
        <dbReference type="ARBA" id="ARBA00022807"/>
    </source>
</evidence>
<keyword evidence="7 9" id="KW-0378">Hydrolase</keyword>
<evidence type="ECO:0000256" key="7">
    <source>
        <dbReference type="ARBA" id="ARBA00022801"/>
    </source>
</evidence>
<dbReference type="Proteomes" id="UP000242616">
    <property type="component" value="Unassembled WGS sequence"/>
</dbReference>
<dbReference type="InterPro" id="IPR033694">
    <property type="entry name" value="PGPEP1_Cys_AS"/>
</dbReference>